<sequence length="470" mass="52218">MFKFCRLHFLLLLGPILTVILGQKLTSIAATDISLPNNRPTYWLEIRQFRSQVTYQPVKNRSRSARIGDRLQKIGDRITTAKLAEATLVFDDGIGSVKVTEDTILQIKRMQTTPSGGRITLLSVPKGLARLQIRRFKNTSSRLQIQTPAGVAGVRGTEFGVGVDSTGKTLVATYSGMVTATAQGKTVNVNPGFFSVIIPGQPPTNPQPIEKEICLNVQTLTEVDTDKARLIAQVKPSSMVFVDGQSVPTSKEGKFEIQAPINSDRRVSVSVRNPGGEEKTYLLKVGLDPWRFYRQGNISQAEQIFRQQLQEDEKNADALLGLGYIAYRRNNLPLAQQRFEQALGANSNHVDAQIGLARIALRQSDPKPEELKRIEDLLLQQIKQQPDNLDYWILLGYVTQKQGNLLLAAERFQEVLNRSPNDLDGLIGLGLVKLNQQNKVEALALLEKAAKQTNDPGRLAEIQTYIDRAK</sequence>
<dbReference type="Pfam" id="PF23914">
    <property type="entry name" value="TPR_CcmH_CycH"/>
    <property type="match status" value="1"/>
</dbReference>
<dbReference type="Gene3D" id="1.25.40.10">
    <property type="entry name" value="Tetratricopeptide repeat domain"/>
    <property type="match status" value="2"/>
</dbReference>
<evidence type="ECO:0000259" key="2">
    <source>
        <dbReference type="Pfam" id="PF04773"/>
    </source>
</evidence>
<protein>
    <submittedName>
        <fullName evidence="4">Uncharacterized protein</fullName>
    </submittedName>
</protein>
<dbReference type="InterPro" id="IPR019734">
    <property type="entry name" value="TPR_rpt"/>
</dbReference>
<dbReference type="InterPro" id="IPR011990">
    <property type="entry name" value="TPR-like_helical_dom_sf"/>
</dbReference>
<proteinExistence type="predicted"/>
<evidence type="ECO:0000259" key="3">
    <source>
        <dbReference type="Pfam" id="PF23914"/>
    </source>
</evidence>
<feature type="repeat" description="TPR" evidence="1">
    <location>
        <begin position="316"/>
        <end position="349"/>
    </location>
</feature>
<feature type="domain" description="Cytochrome c-type biogenesis protein H TPR" evidence="3">
    <location>
        <begin position="305"/>
        <end position="422"/>
    </location>
</feature>
<accession>A0A2T1C3L5</accession>
<dbReference type="InterPro" id="IPR006860">
    <property type="entry name" value="FecR"/>
</dbReference>
<dbReference type="RefSeq" id="WP_106288829.1">
    <property type="nucleotide sequence ID" value="NZ_CAWNTC010000042.1"/>
</dbReference>
<dbReference type="AlphaFoldDB" id="A0A2T1C3L5"/>
<evidence type="ECO:0000313" key="5">
    <source>
        <dbReference type="Proteomes" id="UP000238762"/>
    </source>
</evidence>
<dbReference type="InterPro" id="IPR056413">
    <property type="entry name" value="TPR_CcmH_CycH"/>
</dbReference>
<reference evidence="4 5" key="1">
    <citation type="submission" date="2018-02" db="EMBL/GenBank/DDBJ databases">
        <authorList>
            <person name="Cohen D.B."/>
            <person name="Kent A.D."/>
        </authorList>
    </citation>
    <scope>NUCLEOTIDE SEQUENCE [LARGE SCALE GENOMIC DNA]</scope>
    <source>
        <strain evidence="4 5">CCAP 1448/3</strain>
    </source>
</reference>
<reference evidence="4 5" key="2">
    <citation type="submission" date="2018-03" db="EMBL/GenBank/DDBJ databases">
        <title>The ancient ancestry and fast evolution of plastids.</title>
        <authorList>
            <person name="Moore K.R."/>
            <person name="Magnabosco C."/>
            <person name="Momper L."/>
            <person name="Gold D.A."/>
            <person name="Bosak T."/>
            <person name="Fournier G.P."/>
        </authorList>
    </citation>
    <scope>NUCLEOTIDE SEQUENCE [LARGE SCALE GENOMIC DNA]</scope>
    <source>
        <strain evidence="4 5">CCAP 1448/3</strain>
    </source>
</reference>
<dbReference type="EMBL" id="PVWJ01000050">
    <property type="protein sequence ID" value="PSB02737.1"/>
    <property type="molecule type" value="Genomic_DNA"/>
</dbReference>
<dbReference type="PANTHER" id="PTHR38731">
    <property type="entry name" value="LIPL45-RELATED LIPOPROTEIN-RELATED"/>
    <property type="match status" value="1"/>
</dbReference>
<dbReference type="Pfam" id="PF04773">
    <property type="entry name" value="FecR"/>
    <property type="match status" value="1"/>
</dbReference>
<comment type="caution">
    <text evidence="4">The sequence shown here is derived from an EMBL/GenBank/DDBJ whole genome shotgun (WGS) entry which is preliminary data.</text>
</comment>
<feature type="domain" description="FecR protein" evidence="2">
    <location>
        <begin position="76"/>
        <end position="178"/>
    </location>
</feature>
<gene>
    <name evidence="4" type="ORF">C7B64_11670</name>
</gene>
<keyword evidence="5" id="KW-1185">Reference proteome</keyword>
<dbReference type="OrthoDB" id="465662at2"/>
<organism evidence="4 5">
    <name type="scientific">Merismopedia glauca CCAP 1448/3</name>
    <dbReference type="NCBI Taxonomy" id="1296344"/>
    <lineage>
        <taxon>Bacteria</taxon>
        <taxon>Bacillati</taxon>
        <taxon>Cyanobacteriota</taxon>
        <taxon>Cyanophyceae</taxon>
        <taxon>Synechococcales</taxon>
        <taxon>Merismopediaceae</taxon>
        <taxon>Merismopedia</taxon>
    </lineage>
</organism>
<dbReference type="Proteomes" id="UP000238762">
    <property type="component" value="Unassembled WGS sequence"/>
</dbReference>
<dbReference type="SUPFAM" id="SSF81901">
    <property type="entry name" value="HCP-like"/>
    <property type="match status" value="1"/>
</dbReference>
<evidence type="ECO:0000256" key="1">
    <source>
        <dbReference type="PROSITE-ProRule" id="PRU00339"/>
    </source>
</evidence>
<name>A0A2T1C3L5_9CYAN</name>
<keyword evidence="1" id="KW-0802">TPR repeat</keyword>
<dbReference type="Gene3D" id="2.60.120.1440">
    <property type="match status" value="1"/>
</dbReference>
<dbReference type="SMART" id="SM00028">
    <property type="entry name" value="TPR"/>
    <property type="match status" value="3"/>
</dbReference>
<dbReference type="PROSITE" id="PS50005">
    <property type="entry name" value="TPR"/>
    <property type="match status" value="2"/>
</dbReference>
<evidence type="ECO:0000313" key="4">
    <source>
        <dbReference type="EMBL" id="PSB02737.1"/>
    </source>
</evidence>
<feature type="repeat" description="TPR" evidence="1">
    <location>
        <begin position="389"/>
        <end position="422"/>
    </location>
</feature>